<evidence type="ECO:0000313" key="2">
    <source>
        <dbReference type="Proteomes" id="UP001319827"/>
    </source>
</evidence>
<dbReference type="EMBL" id="AP024355">
    <property type="protein sequence ID" value="BCR05065.1"/>
    <property type="molecule type" value="Genomic_DNA"/>
</dbReference>
<evidence type="ECO:0008006" key="3">
    <source>
        <dbReference type="Google" id="ProtNLM"/>
    </source>
</evidence>
<name>A0ABM8HPZ8_9BACT</name>
<gene>
    <name evidence="1" type="ORF">DESUT3_21340</name>
</gene>
<sequence>MSYKIGKSAHDRFIMALLMWWNGPYPSVITLTISMDMNMLKSSQVFTPGAFPVHTFVDDHLIEKKEQLLDTLDMGSMLISISGPSKSGKTVFVEQCLGRESLVQVTGAGVAKPEDLWLKVFDILGTPILESNSTTSSSGGKVAGSGQLEGNAIFAKGKAGVTVESSRSDSETTSSSFSVDCLQLLIRELAGTDFIVFIDDFHYIPKSTQSEIAKQIKEAIRQGVRFICASVPYHSDDVIRGNPDLRGRVFSIDFEYWGNEILKKIAYKGFPRLNISYRNTAIDVLSSEAAGSPQLMQYLCLNACYELGVRAYSDGLIELINDKEMLRKVCRRTVLSTDYGSIVEKMKEGPKTRGSDRLIHQTKYGWDGDVYRLLVKALSLDPPTLTFRYTPLNERIVGMCKTAGPSGSSIIGACEHSARIVNDAALDRIVEWDGENDVFDIRDPYFLFFLRWSDITDN</sequence>
<evidence type="ECO:0000313" key="1">
    <source>
        <dbReference type="EMBL" id="BCR05065.1"/>
    </source>
</evidence>
<dbReference type="SUPFAM" id="SSF52540">
    <property type="entry name" value="P-loop containing nucleoside triphosphate hydrolases"/>
    <property type="match status" value="1"/>
</dbReference>
<dbReference type="InterPro" id="IPR027417">
    <property type="entry name" value="P-loop_NTPase"/>
</dbReference>
<accession>A0ABM8HPZ8</accession>
<keyword evidence="2" id="KW-1185">Reference proteome</keyword>
<dbReference type="Proteomes" id="UP001319827">
    <property type="component" value="Chromosome"/>
</dbReference>
<protein>
    <recommendedName>
        <fullName evidence="3">ATP-binding protein</fullName>
    </recommendedName>
</protein>
<organism evidence="1 2">
    <name type="scientific">Desulfuromonas versatilis</name>
    <dbReference type="NCBI Taxonomy" id="2802975"/>
    <lineage>
        <taxon>Bacteria</taxon>
        <taxon>Pseudomonadati</taxon>
        <taxon>Thermodesulfobacteriota</taxon>
        <taxon>Desulfuromonadia</taxon>
        <taxon>Desulfuromonadales</taxon>
        <taxon>Desulfuromonadaceae</taxon>
        <taxon>Desulfuromonas</taxon>
    </lineage>
</organism>
<dbReference type="Gene3D" id="3.40.50.300">
    <property type="entry name" value="P-loop containing nucleotide triphosphate hydrolases"/>
    <property type="match status" value="1"/>
</dbReference>
<reference evidence="1 2" key="1">
    <citation type="journal article" date="2016" name="C (Basel)">
        <title>Selective Growth of and Electricity Production by Marine Exoelectrogenic Bacteria in Self-Aggregated Hydrogel of Microbially Reduced Graphene Oxide.</title>
        <authorList>
            <person name="Yoshida N."/>
            <person name="Goto Y."/>
            <person name="Miyata Y."/>
        </authorList>
    </citation>
    <scope>NUCLEOTIDE SEQUENCE [LARGE SCALE GENOMIC DNA]</scope>
    <source>
        <strain evidence="1 2">NIT-T3</strain>
    </source>
</reference>
<reference evidence="1 2" key="2">
    <citation type="journal article" date="2021" name="Int. J. Syst. Evol. Microbiol.">
        <title>Isolation and Polyphasic Characterization of Desulfuromonas versatilis sp. Nov., an Electrogenic Bacteria Capable of Versatile Metabolism Isolated from a Graphene Oxide-Reducing Enrichment Culture.</title>
        <authorList>
            <person name="Xie L."/>
            <person name="Yoshida N."/>
            <person name="Ishii S."/>
            <person name="Meng L."/>
        </authorList>
    </citation>
    <scope>NUCLEOTIDE SEQUENCE [LARGE SCALE GENOMIC DNA]</scope>
    <source>
        <strain evidence="1 2">NIT-T3</strain>
    </source>
</reference>
<proteinExistence type="predicted"/>